<reference evidence="2 3" key="1">
    <citation type="journal article" date="2021" name="Microb. Ecol.">
        <title>A Generalist Lifestyle Allows Rare Gardnerella spp. to Persist at Low Levels in the Vaginal Microbiome.</title>
        <authorList>
            <person name="Khan S."/>
            <person name="Vancuren S.J."/>
            <person name="Hill J.E."/>
        </authorList>
    </citation>
    <scope>NUCLEOTIDE SEQUENCE [LARGE SCALE GENOMIC DNA]</scope>
    <source>
        <strain evidence="2 3">GH020</strain>
    </source>
</reference>
<dbReference type="RefSeq" id="WP_004132636.1">
    <property type="nucleotide sequence ID" value="NZ_NNRR02000001.1"/>
</dbReference>
<keyword evidence="1" id="KW-1133">Transmembrane helix</keyword>
<keyword evidence="3" id="KW-1185">Reference proteome</keyword>
<sequence length="386" mass="44824">MSGSRRANQVIDWLFVHLMAGDLVGMMVIYKPFTTIKQQIKLLKSRGVVFSDELKAMEILEREGYYSVVNGYKNPFLESKNSNKYVQGTKFEHIYYLFKFDRELRGIIFAATTRTEALLRSSCSYCFSQIHDNEVNAYLNEANYEDPKESRGLVRAFNRIIENNTSNNKKLNLGKEYIRHCINNHDGQVPLWVLSNDLTFGQIFWFYKVQTRCMRGLVAREYTELYNSSHCSQKDITSIKIDSTYRRIKEFRNICAHDERLYCARPHSFNATVFQLIKDFDLFLDTNYYLEFLEKIEKLLSALCVEVPSCSKNVIECIGMSSINEFYDWKNKIKENITLNSNLPVPNEPTLKAMNHANQIIDGKIAEDGIVFSNANEAKAFLDNMS</sequence>
<dbReference type="Proteomes" id="UP000257886">
    <property type="component" value="Unassembled WGS sequence"/>
</dbReference>
<name>A0ABU5MRG6_9BIFI</name>
<evidence type="ECO:0000313" key="2">
    <source>
        <dbReference type="EMBL" id="MDZ7545030.1"/>
    </source>
</evidence>
<keyword evidence="1" id="KW-0812">Transmembrane</keyword>
<dbReference type="EMBL" id="NNRR02000001">
    <property type="protein sequence ID" value="MDZ7545030.1"/>
    <property type="molecule type" value="Genomic_DNA"/>
</dbReference>
<keyword evidence="1" id="KW-0472">Membrane</keyword>
<evidence type="ECO:0000256" key="1">
    <source>
        <dbReference type="SAM" id="Phobius"/>
    </source>
</evidence>
<organism evidence="2 3">
    <name type="scientific">Gardnerella piotii</name>
    <dbReference type="NCBI Taxonomy" id="2792977"/>
    <lineage>
        <taxon>Bacteria</taxon>
        <taxon>Bacillati</taxon>
        <taxon>Actinomycetota</taxon>
        <taxon>Actinomycetes</taxon>
        <taxon>Bifidobacteriales</taxon>
        <taxon>Bifidobacteriaceae</taxon>
        <taxon>Gardnerella</taxon>
    </lineage>
</organism>
<comment type="caution">
    <text evidence="2">The sequence shown here is derived from an EMBL/GenBank/DDBJ whole genome shotgun (WGS) entry which is preliminary data.</text>
</comment>
<feature type="transmembrane region" description="Helical" evidence="1">
    <location>
        <begin position="12"/>
        <end position="30"/>
    </location>
</feature>
<dbReference type="InterPro" id="IPR011664">
    <property type="entry name" value="Abi_system_AbiD/AbiF-like"/>
</dbReference>
<protein>
    <submittedName>
        <fullName evidence="2">Abi family protein</fullName>
    </submittedName>
</protein>
<evidence type="ECO:0000313" key="3">
    <source>
        <dbReference type="Proteomes" id="UP000257886"/>
    </source>
</evidence>
<dbReference type="Pfam" id="PF07751">
    <property type="entry name" value="Abi_2"/>
    <property type="match status" value="1"/>
</dbReference>
<proteinExistence type="predicted"/>
<gene>
    <name evidence="2" type="ORF">CG393_005060</name>
</gene>
<accession>A0ABU5MRG6</accession>